<evidence type="ECO:0000256" key="1">
    <source>
        <dbReference type="ARBA" id="ARBA00004141"/>
    </source>
</evidence>
<feature type="transmembrane region" description="Helical" evidence="5">
    <location>
        <begin position="75"/>
        <end position="95"/>
    </location>
</feature>
<comment type="subcellular location">
    <subcellularLocation>
        <location evidence="1">Membrane</location>
        <topology evidence="1">Multi-pass membrane protein</topology>
    </subcellularLocation>
</comment>
<reference evidence="7 8" key="1">
    <citation type="submission" date="2020-08" db="EMBL/GenBank/DDBJ databases">
        <title>Genomic Encyclopedia of Type Strains, Phase IV (KMG-IV): sequencing the most valuable type-strain genomes for metagenomic binning, comparative biology and taxonomic classification.</title>
        <authorList>
            <person name="Goeker M."/>
        </authorList>
    </citation>
    <scope>NUCLEOTIDE SEQUENCE [LARGE SCALE GENOMIC DNA]</scope>
    <source>
        <strain evidence="7 8">DSM 11590</strain>
    </source>
</reference>
<evidence type="ECO:0000313" key="8">
    <source>
        <dbReference type="Proteomes" id="UP000544872"/>
    </source>
</evidence>
<dbReference type="AlphaFoldDB" id="A0A7W9ZGE4"/>
<comment type="caution">
    <text evidence="7">The sequence shown here is derived from an EMBL/GenBank/DDBJ whole genome shotgun (WGS) entry which is preliminary data.</text>
</comment>
<evidence type="ECO:0000313" key="7">
    <source>
        <dbReference type="EMBL" id="MBB6210132.1"/>
    </source>
</evidence>
<keyword evidence="3 5" id="KW-1133">Transmembrane helix</keyword>
<organism evidence="7 8">
    <name type="scientific">Novispirillum itersonii</name>
    <name type="common">Aquaspirillum itersonii</name>
    <dbReference type="NCBI Taxonomy" id="189"/>
    <lineage>
        <taxon>Bacteria</taxon>
        <taxon>Pseudomonadati</taxon>
        <taxon>Pseudomonadota</taxon>
        <taxon>Alphaproteobacteria</taxon>
        <taxon>Rhodospirillales</taxon>
        <taxon>Novispirillaceae</taxon>
        <taxon>Novispirillum</taxon>
    </lineage>
</organism>
<dbReference type="Proteomes" id="UP000544872">
    <property type="component" value="Unassembled WGS sequence"/>
</dbReference>
<dbReference type="Pfam" id="PF07298">
    <property type="entry name" value="NnrU"/>
    <property type="match status" value="1"/>
</dbReference>
<evidence type="ECO:0000256" key="2">
    <source>
        <dbReference type="ARBA" id="ARBA00022692"/>
    </source>
</evidence>
<dbReference type="EMBL" id="JACIIX010000004">
    <property type="protein sequence ID" value="MBB6210132.1"/>
    <property type="molecule type" value="Genomic_DNA"/>
</dbReference>
<accession>A0A7W9ZGE4</accession>
<feature type="transmembrane region" description="Helical" evidence="5">
    <location>
        <begin position="115"/>
        <end position="133"/>
    </location>
</feature>
<dbReference type="RefSeq" id="WP_184262961.1">
    <property type="nucleotide sequence ID" value="NZ_JACIIX010000004.1"/>
</dbReference>
<proteinExistence type="predicted"/>
<evidence type="ECO:0000256" key="4">
    <source>
        <dbReference type="ARBA" id="ARBA00023136"/>
    </source>
</evidence>
<feature type="transmembrane region" description="Helical" evidence="5">
    <location>
        <begin position="35"/>
        <end position="55"/>
    </location>
</feature>
<gene>
    <name evidence="7" type="ORF">FHS48_001542</name>
</gene>
<sequence>MTPLILAVLVFIAAHSIPASPAVRGALIRRLGRPVYLAAYSLLSLLLVVWVAVAYRQAPYVGLWGPDIRLHWVPVLGMPVVCLLICAGLVTPNALSLTFRGGMGDRAMPPLLRVSRHPVLIGLALWALLHMIANGDAASLILFGLMGGLALGGMGMMDVRRRRSLGAQVWQELADQAPRLNLRALPALLRSGPLFWVGCAAATLLYALLLGLHQPVIGVSPLPW</sequence>
<dbReference type="GO" id="GO:0016020">
    <property type="term" value="C:membrane"/>
    <property type="evidence" value="ECO:0007669"/>
    <property type="project" value="UniProtKB-SubCell"/>
</dbReference>
<keyword evidence="8" id="KW-1185">Reference proteome</keyword>
<evidence type="ECO:0000259" key="6">
    <source>
        <dbReference type="Pfam" id="PF07298"/>
    </source>
</evidence>
<evidence type="ECO:0000256" key="3">
    <source>
        <dbReference type="ARBA" id="ARBA00022989"/>
    </source>
</evidence>
<keyword evidence="2 5" id="KW-0812">Transmembrane</keyword>
<evidence type="ECO:0000256" key="5">
    <source>
        <dbReference type="SAM" id="Phobius"/>
    </source>
</evidence>
<feature type="transmembrane region" description="Helical" evidence="5">
    <location>
        <begin position="140"/>
        <end position="157"/>
    </location>
</feature>
<name>A0A7W9ZGE4_NOVIT</name>
<keyword evidence="4 5" id="KW-0472">Membrane</keyword>
<protein>
    <submittedName>
        <fullName evidence="7">Putative membrane protein</fullName>
    </submittedName>
</protein>
<feature type="transmembrane region" description="Helical" evidence="5">
    <location>
        <begin position="194"/>
        <end position="212"/>
    </location>
</feature>
<dbReference type="InterPro" id="IPR009915">
    <property type="entry name" value="NnrU_dom"/>
</dbReference>
<feature type="domain" description="NnrU" evidence="6">
    <location>
        <begin position="4"/>
        <end position="221"/>
    </location>
</feature>